<evidence type="ECO:0000256" key="1">
    <source>
        <dbReference type="SAM" id="MobiDB-lite"/>
    </source>
</evidence>
<protein>
    <submittedName>
        <fullName evidence="2">Uncharacterized protein</fullName>
    </submittedName>
</protein>
<feature type="region of interest" description="Disordered" evidence="1">
    <location>
        <begin position="1"/>
        <end position="24"/>
    </location>
</feature>
<evidence type="ECO:0000313" key="2">
    <source>
        <dbReference type="EMBL" id="KIM41938.1"/>
    </source>
</evidence>
<accession>A0A0C2XW91</accession>
<reference evidence="2 3" key="1">
    <citation type="submission" date="2014-04" db="EMBL/GenBank/DDBJ databases">
        <authorList>
            <consortium name="DOE Joint Genome Institute"/>
            <person name="Kuo A."/>
            <person name="Gay G."/>
            <person name="Dore J."/>
            <person name="Kohler A."/>
            <person name="Nagy L.G."/>
            <person name="Floudas D."/>
            <person name="Copeland A."/>
            <person name="Barry K.W."/>
            <person name="Cichocki N."/>
            <person name="Veneault-Fourrey C."/>
            <person name="LaButti K."/>
            <person name="Lindquist E.A."/>
            <person name="Lipzen A."/>
            <person name="Lundell T."/>
            <person name="Morin E."/>
            <person name="Murat C."/>
            <person name="Sun H."/>
            <person name="Tunlid A."/>
            <person name="Henrissat B."/>
            <person name="Grigoriev I.V."/>
            <person name="Hibbett D.S."/>
            <person name="Martin F."/>
            <person name="Nordberg H.P."/>
            <person name="Cantor M.N."/>
            <person name="Hua S.X."/>
        </authorList>
    </citation>
    <scope>NUCLEOTIDE SEQUENCE [LARGE SCALE GENOMIC DNA]</scope>
    <source>
        <strain evidence="3">h7</strain>
    </source>
</reference>
<sequence length="53" mass="6061">MMVHASENIREHNPSPSPKSESKIKMNESYLKSKRVNDMEACDICDSEGGRRH</sequence>
<dbReference type="Proteomes" id="UP000053424">
    <property type="component" value="Unassembled WGS sequence"/>
</dbReference>
<evidence type="ECO:0000313" key="3">
    <source>
        <dbReference type="Proteomes" id="UP000053424"/>
    </source>
</evidence>
<gene>
    <name evidence="2" type="ORF">M413DRAFT_445139</name>
</gene>
<reference evidence="3" key="2">
    <citation type="submission" date="2015-01" db="EMBL/GenBank/DDBJ databases">
        <title>Evolutionary Origins and Diversification of the Mycorrhizal Mutualists.</title>
        <authorList>
            <consortium name="DOE Joint Genome Institute"/>
            <consortium name="Mycorrhizal Genomics Consortium"/>
            <person name="Kohler A."/>
            <person name="Kuo A."/>
            <person name="Nagy L.G."/>
            <person name="Floudas D."/>
            <person name="Copeland A."/>
            <person name="Barry K.W."/>
            <person name="Cichocki N."/>
            <person name="Veneault-Fourrey C."/>
            <person name="LaButti K."/>
            <person name="Lindquist E.A."/>
            <person name="Lipzen A."/>
            <person name="Lundell T."/>
            <person name="Morin E."/>
            <person name="Murat C."/>
            <person name="Riley R."/>
            <person name="Ohm R."/>
            <person name="Sun H."/>
            <person name="Tunlid A."/>
            <person name="Henrissat B."/>
            <person name="Grigoriev I.V."/>
            <person name="Hibbett D.S."/>
            <person name="Martin F."/>
        </authorList>
    </citation>
    <scope>NUCLEOTIDE SEQUENCE [LARGE SCALE GENOMIC DNA]</scope>
    <source>
        <strain evidence="3">h7</strain>
    </source>
</reference>
<name>A0A0C2XW91_HEBCY</name>
<proteinExistence type="predicted"/>
<organism evidence="2 3">
    <name type="scientific">Hebeloma cylindrosporum</name>
    <dbReference type="NCBI Taxonomy" id="76867"/>
    <lineage>
        <taxon>Eukaryota</taxon>
        <taxon>Fungi</taxon>
        <taxon>Dikarya</taxon>
        <taxon>Basidiomycota</taxon>
        <taxon>Agaricomycotina</taxon>
        <taxon>Agaricomycetes</taxon>
        <taxon>Agaricomycetidae</taxon>
        <taxon>Agaricales</taxon>
        <taxon>Agaricineae</taxon>
        <taxon>Hymenogastraceae</taxon>
        <taxon>Hebeloma</taxon>
    </lineage>
</organism>
<dbReference type="AlphaFoldDB" id="A0A0C2XW91"/>
<dbReference type="EMBL" id="KN831779">
    <property type="protein sequence ID" value="KIM41938.1"/>
    <property type="molecule type" value="Genomic_DNA"/>
</dbReference>
<keyword evidence="3" id="KW-1185">Reference proteome</keyword>
<dbReference type="HOGENOM" id="CLU_3068896_0_0_1"/>